<dbReference type="Gene3D" id="3.40.630.30">
    <property type="match status" value="1"/>
</dbReference>
<proteinExistence type="predicted"/>
<dbReference type="Pfam" id="PF13673">
    <property type="entry name" value="Acetyltransf_10"/>
    <property type="match status" value="1"/>
</dbReference>
<evidence type="ECO:0000313" key="2">
    <source>
        <dbReference type="EMBL" id="UYQ95000.1"/>
    </source>
</evidence>
<keyword evidence="3" id="KW-1185">Reference proteome</keyword>
<protein>
    <submittedName>
        <fullName evidence="2">GNAT family N-acetyltransferase</fullName>
    </submittedName>
</protein>
<sequence>MNTNIIYKTGVFPTIHQIIDLYANAGLKRPVADIARMEKMYAHSNLIVTALDNDVLVGISRAMTDYSYWCYLADLAVNTRYQKRGIGRQLIAHTKAAAGEECMLLLLSAPTAMTYYPQIGLRHLQNAFGVDREK</sequence>
<dbReference type="EMBL" id="CP107006">
    <property type="protein sequence ID" value="UYQ95000.1"/>
    <property type="molecule type" value="Genomic_DNA"/>
</dbReference>
<organism evidence="2 3">
    <name type="scientific">Chitinophaga horti</name>
    <dbReference type="NCBI Taxonomy" id="2920382"/>
    <lineage>
        <taxon>Bacteria</taxon>
        <taxon>Pseudomonadati</taxon>
        <taxon>Bacteroidota</taxon>
        <taxon>Chitinophagia</taxon>
        <taxon>Chitinophagales</taxon>
        <taxon>Chitinophagaceae</taxon>
        <taxon>Chitinophaga</taxon>
    </lineage>
</organism>
<dbReference type="RefSeq" id="WP_264282807.1">
    <property type="nucleotide sequence ID" value="NZ_CP107006.1"/>
</dbReference>
<dbReference type="SUPFAM" id="SSF55729">
    <property type="entry name" value="Acyl-CoA N-acyltransferases (Nat)"/>
    <property type="match status" value="1"/>
</dbReference>
<dbReference type="InterPro" id="IPR000182">
    <property type="entry name" value="GNAT_dom"/>
</dbReference>
<dbReference type="PANTHER" id="PTHR43233:SF1">
    <property type="entry name" value="FAMILY N-ACETYLTRANSFERASE, PUTATIVE (AFU_ORTHOLOGUE AFUA_6G03350)-RELATED"/>
    <property type="match status" value="1"/>
</dbReference>
<accession>A0ABY6J5N7</accession>
<dbReference type="PANTHER" id="PTHR43233">
    <property type="entry name" value="FAMILY N-ACETYLTRANSFERASE, PUTATIVE (AFU_ORTHOLOGUE AFUA_6G03350)-RELATED"/>
    <property type="match status" value="1"/>
</dbReference>
<reference evidence="2" key="1">
    <citation type="submission" date="2022-10" db="EMBL/GenBank/DDBJ databases">
        <title>Chitinophaga sp. nov., isolated from soil.</title>
        <authorList>
            <person name="Jeon C.O."/>
        </authorList>
    </citation>
    <scope>NUCLEOTIDE SEQUENCE</scope>
    <source>
        <strain evidence="2">R8</strain>
    </source>
</reference>
<dbReference type="CDD" id="cd04301">
    <property type="entry name" value="NAT_SF"/>
    <property type="match status" value="1"/>
</dbReference>
<gene>
    <name evidence="2" type="ORF">MKQ68_07820</name>
</gene>
<name>A0ABY6J5N7_9BACT</name>
<feature type="domain" description="N-acetyltransferase" evidence="1">
    <location>
        <begin position="5"/>
        <end position="134"/>
    </location>
</feature>
<evidence type="ECO:0000259" key="1">
    <source>
        <dbReference type="PROSITE" id="PS51186"/>
    </source>
</evidence>
<dbReference type="InterPro" id="IPR016181">
    <property type="entry name" value="Acyl_CoA_acyltransferase"/>
</dbReference>
<dbReference type="Proteomes" id="UP001162741">
    <property type="component" value="Chromosome"/>
</dbReference>
<dbReference type="PROSITE" id="PS51186">
    <property type="entry name" value="GNAT"/>
    <property type="match status" value="1"/>
</dbReference>
<evidence type="ECO:0000313" key="3">
    <source>
        <dbReference type="Proteomes" id="UP001162741"/>
    </source>
</evidence>
<dbReference type="InterPro" id="IPR053144">
    <property type="entry name" value="Acetyltransferase_Butenolide"/>
</dbReference>